<organism evidence="3 4">
    <name type="scientific">Cohnella hashimotonis</name>
    <dbReference type="NCBI Taxonomy" id="2826895"/>
    <lineage>
        <taxon>Bacteria</taxon>
        <taxon>Bacillati</taxon>
        <taxon>Bacillota</taxon>
        <taxon>Bacilli</taxon>
        <taxon>Bacillales</taxon>
        <taxon>Paenibacillaceae</taxon>
        <taxon>Cohnella</taxon>
    </lineage>
</organism>
<accession>A0ABT6T9P1</accession>
<feature type="domain" description="Amidohydrolase-related" evidence="2">
    <location>
        <begin position="8"/>
        <end position="307"/>
    </location>
</feature>
<dbReference type="InterPro" id="IPR006680">
    <property type="entry name" value="Amidohydro-rel"/>
</dbReference>
<evidence type="ECO:0000313" key="4">
    <source>
        <dbReference type="Proteomes" id="UP001161691"/>
    </source>
</evidence>
<dbReference type="InterPro" id="IPR032466">
    <property type="entry name" value="Metal_Hydrolase"/>
</dbReference>
<dbReference type="Proteomes" id="UP001161691">
    <property type="component" value="Unassembled WGS sequence"/>
</dbReference>
<dbReference type="SUPFAM" id="SSF51556">
    <property type="entry name" value="Metallo-dependent hydrolases"/>
    <property type="match status" value="1"/>
</dbReference>
<dbReference type="PANTHER" id="PTHR21240:SF28">
    <property type="entry name" value="ISO-OROTATE DECARBOXYLASE (EUROFUNG)"/>
    <property type="match status" value="1"/>
</dbReference>
<comment type="caution">
    <text evidence="3">The sequence shown here is derived from an EMBL/GenBank/DDBJ whole genome shotgun (WGS) entry which is preliminary data.</text>
</comment>
<keyword evidence="1" id="KW-0456">Lyase</keyword>
<keyword evidence="4" id="KW-1185">Reference proteome</keyword>
<name>A0ABT6T9P1_9BACL</name>
<reference evidence="3" key="1">
    <citation type="submission" date="2023-04" db="EMBL/GenBank/DDBJ databases">
        <title>Comparative genomic analysis of Cohnella hashimotonis sp. nov., isolated from the International Space Station.</title>
        <authorList>
            <person name="Venkateswaran K."/>
            <person name="Simpson A."/>
        </authorList>
    </citation>
    <scope>NUCLEOTIDE SEQUENCE</scope>
    <source>
        <strain evidence="3">F6_2S_P_1</strain>
    </source>
</reference>
<sequence length="321" mass="35800">MNRSIPLIDVHHHIVSPPVLAQMKRLGIPKPSILPDWSPGFSLEKMAEANIDLSILSAPGAPDFLPPEEISSVLREVNDYFASLVSAHPTKFGAFGTLPMHSGEAAAREAAYALDTLKLEGVAFQSSWEDKYLSHPDYEELLAELDRREAVAFIHPILLKQNIAGLSPALLEGTFDTTRNVTTMAVHRIFDRYPRIKFIIPHTGGMVPYIKWRIAAAVIHAEHLEETPESYEREMAKLDRLYYDTTLNLGPLQKLIPHSQILFGADIPFPSEAVVRYQIDSVLKDAAEYGEENVKAIAFGNALRLFPRLREAFPQASSPVL</sequence>
<dbReference type="PANTHER" id="PTHR21240">
    <property type="entry name" value="2-AMINO-3-CARBOXYLMUCONATE-6-SEMIALDEHYDE DECARBOXYLASE"/>
    <property type="match status" value="1"/>
</dbReference>
<proteinExistence type="predicted"/>
<dbReference type="InterPro" id="IPR032465">
    <property type="entry name" value="ACMSD"/>
</dbReference>
<dbReference type="RefSeq" id="WP_282906592.1">
    <property type="nucleotide sequence ID" value="NZ_JAGRPV010000001.1"/>
</dbReference>
<dbReference type="Pfam" id="PF04909">
    <property type="entry name" value="Amidohydro_2"/>
    <property type="match status" value="1"/>
</dbReference>
<evidence type="ECO:0000313" key="3">
    <source>
        <dbReference type="EMBL" id="MDI4643536.1"/>
    </source>
</evidence>
<protein>
    <submittedName>
        <fullName evidence="3">Amidohydrolase family protein</fullName>
    </submittedName>
</protein>
<gene>
    <name evidence="3" type="ORF">KB449_01130</name>
</gene>
<evidence type="ECO:0000256" key="1">
    <source>
        <dbReference type="ARBA" id="ARBA00023239"/>
    </source>
</evidence>
<dbReference type="EMBL" id="JAGRPV010000001">
    <property type="protein sequence ID" value="MDI4643536.1"/>
    <property type="molecule type" value="Genomic_DNA"/>
</dbReference>
<evidence type="ECO:0000259" key="2">
    <source>
        <dbReference type="Pfam" id="PF04909"/>
    </source>
</evidence>
<dbReference type="Gene3D" id="3.20.20.140">
    <property type="entry name" value="Metal-dependent hydrolases"/>
    <property type="match status" value="1"/>
</dbReference>